<keyword evidence="1" id="KW-1133">Transmembrane helix</keyword>
<dbReference type="InterPro" id="IPR045339">
    <property type="entry name" value="DUF6534"/>
</dbReference>
<organism evidence="3 4">
    <name type="scientific">Crepidotus variabilis</name>
    <dbReference type="NCBI Taxonomy" id="179855"/>
    <lineage>
        <taxon>Eukaryota</taxon>
        <taxon>Fungi</taxon>
        <taxon>Dikarya</taxon>
        <taxon>Basidiomycota</taxon>
        <taxon>Agaricomycotina</taxon>
        <taxon>Agaricomycetes</taxon>
        <taxon>Agaricomycetidae</taxon>
        <taxon>Agaricales</taxon>
        <taxon>Agaricineae</taxon>
        <taxon>Crepidotaceae</taxon>
        <taxon>Crepidotus</taxon>
    </lineage>
</organism>
<accession>A0A9P6E3X8</accession>
<dbReference type="Proteomes" id="UP000807306">
    <property type="component" value="Unassembled WGS sequence"/>
</dbReference>
<feature type="transmembrane region" description="Helical" evidence="1">
    <location>
        <begin position="35"/>
        <end position="54"/>
    </location>
</feature>
<sequence>MFIGLAINILLLGIMIIQTYLYYSRYTNDRPWLKILVGFILVADIFNTVFDAAYLYETLIINFGNLDAVAKATWLLACEPATTAIIVFSVQLFFAWRVFMLTQTRVWSVLIMAFALSGVIAGITSAVDVLRFPVLATQSQKFKPVVVIWMASEVAADIISTSILVLYLRKHKSGLERSDQIVDELIRFTVQTGLITFIFASLHLAFFLSDESGLHLLFNFPICKLYSNSLLSSLNSRFSSNSGNNPGIEARNFTMKTTEALNFEHHSSQSTNVHGHGEPHEFDNSQIFADSKMHQREWYAV</sequence>
<evidence type="ECO:0000313" key="4">
    <source>
        <dbReference type="Proteomes" id="UP000807306"/>
    </source>
</evidence>
<keyword evidence="4" id="KW-1185">Reference proteome</keyword>
<dbReference type="EMBL" id="MU157961">
    <property type="protein sequence ID" value="KAF9522101.1"/>
    <property type="molecule type" value="Genomic_DNA"/>
</dbReference>
<feature type="transmembrane region" description="Helical" evidence="1">
    <location>
        <begin position="106"/>
        <end position="127"/>
    </location>
</feature>
<evidence type="ECO:0000256" key="1">
    <source>
        <dbReference type="SAM" id="Phobius"/>
    </source>
</evidence>
<feature type="transmembrane region" description="Helical" evidence="1">
    <location>
        <begin position="188"/>
        <end position="208"/>
    </location>
</feature>
<name>A0A9P6E3X8_9AGAR</name>
<evidence type="ECO:0000259" key="2">
    <source>
        <dbReference type="Pfam" id="PF20152"/>
    </source>
</evidence>
<dbReference type="AlphaFoldDB" id="A0A9P6E3X8"/>
<keyword evidence="1" id="KW-0812">Transmembrane</keyword>
<reference evidence="3" key="1">
    <citation type="submission" date="2020-11" db="EMBL/GenBank/DDBJ databases">
        <authorList>
            <consortium name="DOE Joint Genome Institute"/>
            <person name="Ahrendt S."/>
            <person name="Riley R."/>
            <person name="Andreopoulos W."/>
            <person name="Labutti K."/>
            <person name="Pangilinan J."/>
            <person name="Ruiz-Duenas F.J."/>
            <person name="Barrasa J.M."/>
            <person name="Sanchez-Garcia M."/>
            <person name="Camarero S."/>
            <person name="Miyauchi S."/>
            <person name="Serrano A."/>
            <person name="Linde D."/>
            <person name="Babiker R."/>
            <person name="Drula E."/>
            <person name="Ayuso-Fernandez I."/>
            <person name="Pacheco R."/>
            <person name="Padilla G."/>
            <person name="Ferreira P."/>
            <person name="Barriuso J."/>
            <person name="Kellner H."/>
            <person name="Castanera R."/>
            <person name="Alfaro M."/>
            <person name="Ramirez L."/>
            <person name="Pisabarro A.G."/>
            <person name="Kuo A."/>
            <person name="Tritt A."/>
            <person name="Lipzen A."/>
            <person name="He G."/>
            <person name="Yan M."/>
            <person name="Ng V."/>
            <person name="Cullen D."/>
            <person name="Martin F."/>
            <person name="Rosso M.-N."/>
            <person name="Henrissat B."/>
            <person name="Hibbett D."/>
            <person name="Martinez A.T."/>
            <person name="Grigoriev I.V."/>
        </authorList>
    </citation>
    <scope>NUCLEOTIDE SEQUENCE</scope>
    <source>
        <strain evidence="3">CBS 506.95</strain>
    </source>
</reference>
<dbReference type="PANTHER" id="PTHR40465">
    <property type="entry name" value="CHROMOSOME 1, WHOLE GENOME SHOTGUN SEQUENCE"/>
    <property type="match status" value="1"/>
</dbReference>
<keyword evidence="1" id="KW-0472">Membrane</keyword>
<proteinExistence type="predicted"/>
<feature type="transmembrane region" description="Helical" evidence="1">
    <location>
        <begin position="147"/>
        <end position="168"/>
    </location>
</feature>
<protein>
    <recommendedName>
        <fullName evidence="2">DUF6534 domain-containing protein</fullName>
    </recommendedName>
</protein>
<feature type="domain" description="DUF6534" evidence="2">
    <location>
        <begin position="154"/>
        <end position="238"/>
    </location>
</feature>
<comment type="caution">
    <text evidence="3">The sequence shown here is derived from an EMBL/GenBank/DDBJ whole genome shotgun (WGS) entry which is preliminary data.</text>
</comment>
<gene>
    <name evidence="3" type="ORF">CPB83DRAFT_864976</name>
</gene>
<feature type="transmembrane region" description="Helical" evidence="1">
    <location>
        <begin position="74"/>
        <end position="94"/>
    </location>
</feature>
<feature type="transmembrane region" description="Helical" evidence="1">
    <location>
        <begin position="6"/>
        <end position="23"/>
    </location>
</feature>
<evidence type="ECO:0000313" key="3">
    <source>
        <dbReference type="EMBL" id="KAF9522101.1"/>
    </source>
</evidence>
<dbReference type="Pfam" id="PF20152">
    <property type="entry name" value="DUF6534"/>
    <property type="match status" value="1"/>
</dbReference>
<dbReference type="PANTHER" id="PTHR40465:SF1">
    <property type="entry name" value="DUF6534 DOMAIN-CONTAINING PROTEIN"/>
    <property type="match status" value="1"/>
</dbReference>
<dbReference type="OrthoDB" id="3183258at2759"/>